<dbReference type="GO" id="GO:0005930">
    <property type="term" value="C:axoneme"/>
    <property type="evidence" value="ECO:0007669"/>
    <property type="project" value="UniProtKB-SubCell"/>
</dbReference>
<evidence type="ECO:0000313" key="10">
    <source>
        <dbReference type="EMBL" id="CEG48956.1"/>
    </source>
</evidence>
<dbReference type="GO" id="GO:0016301">
    <property type="term" value="F:kinase activity"/>
    <property type="evidence" value="ECO:0007669"/>
    <property type="project" value="UniProtKB-KW"/>
</dbReference>
<keyword evidence="11" id="KW-1185">Reference proteome</keyword>
<keyword evidence="10" id="KW-0808">Transferase</keyword>
<evidence type="ECO:0000256" key="1">
    <source>
        <dbReference type="ARBA" id="ARBA00004430"/>
    </source>
</evidence>
<evidence type="ECO:0000256" key="2">
    <source>
        <dbReference type="ARBA" id="ARBA00010500"/>
    </source>
</evidence>
<proteinExistence type="inferred from homology"/>
<evidence type="ECO:0000313" key="11">
    <source>
        <dbReference type="Proteomes" id="UP000054928"/>
    </source>
</evidence>
<comment type="subcellular location">
    <subcellularLocation>
        <location evidence="1">Cytoplasm</location>
        <location evidence="1">Cytoskeleton</location>
        <location evidence="1">Cilium axoneme</location>
    </subcellularLocation>
</comment>
<dbReference type="GeneID" id="36401801"/>
<evidence type="ECO:0000256" key="5">
    <source>
        <dbReference type="ARBA" id="ARBA00022794"/>
    </source>
</evidence>
<keyword evidence="7" id="KW-0206">Cytoskeleton</keyword>
<dbReference type="RefSeq" id="XP_024585325.1">
    <property type="nucleotide sequence ID" value="XM_024720091.1"/>
</dbReference>
<keyword evidence="10" id="KW-0418">Kinase</keyword>
<keyword evidence="5" id="KW-0970">Cilium biogenesis/degradation</keyword>
<dbReference type="PANTHER" id="PTHR21442:SF0">
    <property type="entry name" value="CILIA- AND FLAGELLA-ASSOCIATED PROTEIN 206"/>
    <property type="match status" value="1"/>
</dbReference>
<dbReference type="Gene3D" id="3.40.50.300">
    <property type="entry name" value="P-loop containing nucleotide triphosphate hydrolases"/>
    <property type="match status" value="2"/>
</dbReference>
<evidence type="ECO:0000256" key="7">
    <source>
        <dbReference type="ARBA" id="ARBA00023212"/>
    </source>
</evidence>
<dbReference type="Proteomes" id="UP000054928">
    <property type="component" value="Unassembled WGS sequence"/>
</dbReference>
<dbReference type="OrthoDB" id="439792at2759"/>
<sequence length="1875" mass="210762">MQIAEIILPVESSAGVFAMFLIELRHSIAETILPTFDLKPEQDENNSSKIVDRFTLRPFNQVLRVSSDLFSKKSLLLNDSMQKIEGLPPPNEREMSLKELLVCYNPRKFSLTRAFGGMNAAIDTEETFASTAELIQTSRADKYVDDMEVARQVHLELVGKIGIGATPAWSQKLHREKKTVWNYEDAVIDTLIDFPALKVAVVGPPGCGKTRLARILAQRLGLRYLSQDEVVQQAFHRRCRLRWQEDTADIPAKREETRSLTQETTEGRAEIIDVNNETDRVFRDEDFNALCKGQTVPRSSSLALLRIEFKRSILAGVGVVLDDVYPSELAAVDEYDSTFTADYLVALTASPSEVEYQLHTSELAPISGRLYSARELAVLRATSSDVLLTQSFADSHGLPEKLKVGAGEIDSLIARDNKGNKVDVLTEENDQSVNFDSPQQTVLPPDLNFEIGNDIELSNEHTLPFGTLKMVKVGLGYHKYLKRIQRELSIRRAETTKSIGSICHLVVILANQSFGVIQHHSIQAITGSLLGLSRFSTSREACSVALPEEIKRSSRNEQVKWLLYGDWNPLIAAEAANSFARLPRRDAHRRLLSKWREFCPVLSTLTNKLSHGEPEFAACYSGRVYLLSSQDARRDFCACPLQYLSQDVPVPSTVRNMWLITTENVKSSYTEKLGAGLHAQTVSPLNLLEISSAPMDTRLTCGQIVPSIEAAAVAAKAVKTLVAASNTSNRWMLTDLPLTRDIATILLEHDVVPDVILTLDKDMAIAQEDDVGRNTQPNEGLVVPRRHQIQTDMASTDEILQVFDFKPISITCPLFRKPSDTLVAIDRELNPLAPRLDRIKDGHMPELVDGYDPATIFASPFSESDDDKNIENASEVETLQLQIKAYAKTVTLQLQGECGRFCPVSWNTRNLLIPGLPSTICCFRQKFYTFAGDTERRAFERNPSAFILDEPFSTSKFIPWVLLLGVRGTGHNRIAAALDQSLSQRGCSSVDYINVDMTALVESAERYQQLEELKPEEARQTREINFVRSLKLELQRHMPTHDNLIVNVTAGLGPEDSRIPNPTVLEECFKHGLFPALVIPLIVSEERNERTLLTQWVANYRQDVAFTRKDGIGVNTSQFLNDSINLDDAREEESSRLHDRFTNDQEALDEAITKLRARGIRVCDPVDATQTMRQMVKQVKTIVNEFMAGQEALFERCQVVDMPMGDEVLKMLASGELLIGKHDLACPVTGRTDPSSPLPSKAVVYRDQLYFPRSREAYSAFLACPVKYVRKTSHSPKHQSTCCVVGTPFSDTTRVARELAKTLKTIYVSPENAIDWVIQCQCGSKLWSQILEIKEQQCDPLYSPDIIHEAICTRLHSSECQTCGWVLDGYQLNPHELQRSLPTSSDIDAVSQSIKADVLFVLERSFASVWNECHTKVDQSTLQEASAQWYTFRLELIDIWTRRFTGFHVRQLDTTNSSLWHVVTQAQEFLKRQQQLASEHAAALACNRAARSIGVVRTHQELQARQHSVYQTFCPVELRVGRYVNSCQSNRDLCVDFQNFTYWLGSTQNLEQFVACPEAYIGCLSDQRLDEGDTLRSTRKEVEKVAQALVAEAPVSASFISLLTVPDWIFPELKGYCPVTFRSRVDAKDWSALHHGSIFYRASYRSKVYFFVSQEARHQFCVEPSRFISQSLPVKLPPQVTLAKNYPGRLEQELGATLNEVLLALGSERPKFPQMSVRASACVYLALSLKALYQQKRDPNSYASQNEEEYEEEYQQRQARRAEQHRRKALAKRDAFVNDCRLGEKLKAASTPSHRSCGSGAMGARTVRAAQDALNDNHLSGSFDCEDVELLRHRFDAIVDGRAGEEDKALSADPHTVRMHAREAFFEYTKASAAD</sequence>
<dbReference type="OMA" id="QGECGRF"/>
<keyword evidence="8" id="KW-0966">Cell projection</keyword>
<protein>
    <recommendedName>
        <fullName evidence="3">Cilia- and flagella-associated protein 206</fullName>
    </recommendedName>
</protein>
<dbReference type="GO" id="GO:0036064">
    <property type="term" value="C:ciliary basal body"/>
    <property type="evidence" value="ECO:0007669"/>
    <property type="project" value="TreeGrafter"/>
</dbReference>
<name>A0A0P1B4J7_PLAHL</name>
<comment type="similarity">
    <text evidence="2">Belongs to the CFAP206 family.</text>
</comment>
<evidence type="ECO:0000256" key="9">
    <source>
        <dbReference type="SAM" id="MobiDB-lite"/>
    </source>
</evidence>
<dbReference type="InterPro" id="IPR027417">
    <property type="entry name" value="P-loop_NTPase"/>
</dbReference>
<evidence type="ECO:0000256" key="3">
    <source>
        <dbReference type="ARBA" id="ARBA00021602"/>
    </source>
</evidence>
<keyword evidence="4" id="KW-0963">Cytoplasm</keyword>
<feature type="region of interest" description="Disordered" evidence="9">
    <location>
        <begin position="1738"/>
        <end position="1766"/>
    </location>
</feature>
<dbReference type="GO" id="GO:0003356">
    <property type="term" value="P:regulation of cilium beat frequency"/>
    <property type="evidence" value="ECO:0007669"/>
    <property type="project" value="TreeGrafter"/>
</dbReference>
<accession>A0A0P1B4J7</accession>
<dbReference type="SUPFAM" id="SSF52540">
    <property type="entry name" value="P-loop containing nucleoside triphosphate hydrolases"/>
    <property type="match status" value="2"/>
</dbReference>
<dbReference type="InterPro" id="IPR021897">
    <property type="entry name" value="FAP206"/>
</dbReference>
<dbReference type="PANTHER" id="PTHR21442">
    <property type="entry name" value="CILIA- AND FLAGELLA-ASSOCIATED PROTEIN 206"/>
    <property type="match status" value="1"/>
</dbReference>
<dbReference type="EMBL" id="CCYD01003042">
    <property type="protein sequence ID" value="CEG48956.1"/>
    <property type="molecule type" value="Genomic_DNA"/>
</dbReference>
<evidence type="ECO:0000256" key="8">
    <source>
        <dbReference type="ARBA" id="ARBA00023273"/>
    </source>
</evidence>
<keyword evidence="6" id="KW-0969">Cilium</keyword>
<dbReference type="GO" id="GO:0030030">
    <property type="term" value="P:cell projection organization"/>
    <property type="evidence" value="ECO:0007669"/>
    <property type="project" value="UniProtKB-KW"/>
</dbReference>
<reference evidence="11" key="1">
    <citation type="submission" date="2014-09" db="EMBL/GenBank/DDBJ databases">
        <authorList>
            <person name="Sharma Rahul"/>
            <person name="Thines Marco"/>
        </authorList>
    </citation>
    <scope>NUCLEOTIDE SEQUENCE [LARGE SCALE GENOMIC DNA]</scope>
</reference>
<organism evidence="10 11">
    <name type="scientific">Plasmopara halstedii</name>
    <name type="common">Downy mildew of sunflower</name>
    <dbReference type="NCBI Taxonomy" id="4781"/>
    <lineage>
        <taxon>Eukaryota</taxon>
        <taxon>Sar</taxon>
        <taxon>Stramenopiles</taxon>
        <taxon>Oomycota</taxon>
        <taxon>Peronosporomycetes</taxon>
        <taxon>Peronosporales</taxon>
        <taxon>Peronosporaceae</taxon>
        <taxon>Plasmopara</taxon>
    </lineage>
</organism>
<evidence type="ECO:0000256" key="6">
    <source>
        <dbReference type="ARBA" id="ARBA00023069"/>
    </source>
</evidence>
<evidence type="ECO:0000256" key="4">
    <source>
        <dbReference type="ARBA" id="ARBA00022490"/>
    </source>
</evidence>
<dbReference type="STRING" id="4781.A0A0P1B4J7"/>